<dbReference type="PANTHER" id="PTHR43104">
    <property type="entry name" value="L-2-HYDROXYGLUTARATE DEHYDROGENASE, MITOCHONDRIAL"/>
    <property type="match status" value="1"/>
</dbReference>
<evidence type="ECO:0000256" key="5">
    <source>
        <dbReference type="ARBA" id="ARBA00022532"/>
    </source>
</evidence>
<evidence type="ECO:0000256" key="8">
    <source>
        <dbReference type="ARBA" id="ARBA00023002"/>
    </source>
</evidence>
<feature type="chain" id="PRO_5006171635" description="Probable malate:quinone oxidoreductase" evidence="11">
    <location>
        <begin position="28"/>
        <end position="551"/>
    </location>
</feature>
<dbReference type="NCBIfam" id="TIGR01320">
    <property type="entry name" value="mal_quin_oxido"/>
    <property type="match status" value="1"/>
</dbReference>
<dbReference type="InterPro" id="IPR036188">
    <property type="entry name" value="FAD/NAD-bd_sf"/>
</dbReference>
<dbReference type="Pfam" id="PF06039">
    <property type="entry name" value="Mqo"/>
    <property type="match status" value="1"/>
</dbReference>
<dbReference type="UniPathway" id="UPA00223">
    <property type="reaction ID" value="UER01008"/>
</dbReference>
<dbReference type="GO" id="GO:0047545">
    <property type="term" value="F:(S)-2-hydroxyglutarate dehydrogenase activity"/>
    <property type="evidence" value="ECO:0007669"/>
    <property type="project" value="TreeGrafter"/>
</dbReference>
<comment type="catalytic activity">
    <reaction evidence="1 9">
        <text>(S)-malate + a quinone = a quinol + oxaloacetate</text>
        <dbReference type="Rhea" id="RHEA:46012"/>
        <dbReference type="ChEBI" id="CHEBI:15589"/>
        <dbReference type="ChEBI" id="CHEBI:16452"/>
        <dbReference type="ChEBI" id="CHEBI:24646"/>
        <dbReference type="ChEBI" id="CHEBI:132124"/>
        <dbReference type="EC" id="1.1.5.4"/>
    </reaction>
</comment>
<evidence type="ECO:0000313" key="12">
    <source>
        <dbReference type="EMBL" id="KPX94748.1"/>
    </source>
</evidence>
<proteinExistence type="inferred from homology"/>
<evidence type="ECO:0000256" key="3">
    <source>
        <dbReference type="ARBA" id="ARBA00005012"/>
    </source>
</evidence>
<dbReference type="AlphaFoldDB" id="A0A0P9XH46"/>
<comment type="caution">
    <text evidence="12">The sequence shown here is derived from an EMBL/GenBank/DDBJ whole genome shotgun (WGS) entry which is preliminary data.</text>
</comment>
<dbReference type="NCBIfam" id="NF003606">
    <property type="entry name" value="PRK05257.2-1"/>
    <property type="match status" value="1"/>
</dbReference>
<dbReference type="NCBIfam" id="NF003603">
    <property type="entry name" value="PRK05257.1-1"/>
    <property type="match status" value="1"/>
</dbReference>
<sequence>MDDRMFKKVNTALLGLAISMGLMPVQAAETKKVDVLLVGGGIMSATLAVWLNELEPSWSMEMVERLDGVAEESSNGWNNAGTGHSALAELNYTPEDKNGNVDISKAIEINEAFQISRQFWSWQVKTGVLKNPRSFINSTPHMSFVWGDNNIQFLRKRYAALQASPLFSGMQYSEDHEQIKKWVPLMMEGRDPAQKLAVTWSPIGTDVNFGEITRQFVANLKAKQNFNLQLSSEVEDINHNDDGTWRVKYKNLKDGTVTETDTKFLFIGAGGAALHLLQESGIPEAKEYGGFPVGGSWLVTANQTLAMQHMGKAYGIASTGAPPMSVPHLDTRVLDGKRVILFGPFATFSTKFLKNGSYFDLLTSTTTHNVWPMTRVGIEQYPLIEYLAGQVMMSDDDRFAALQQYFPNAKKEDWRLMQAGQRVQIIKRDEEKSGVLKLGTEIVASKDGSIAGLLGASPGASTAAPIMLGVLEKVFKDKVATPEWQAKLRQIVPSYGTKLNNNPDRVAEEWAYTAEVLQLTPPPPVNKTGNAPTPAPAAQPAKSNPASDMAL</sequence>
<evidence type="ECO:0000256" key="6">
    <source>
        <dbReference type="ARBA" id="ARBA00022630"/>
    </source>
</evidence>
<feature type="compositionally biased region" description="Polar residues" evidence="10">
    <location>
        <begin position="542"/>
        <end position="551"/>
    </location>
</feature>
<dbReference type="PANTHER" id="PTHR43104:SF2">
    <property type="entry name" value="L-2-HYDROXYGLUTARATE DEHYDROGENASE, MITOCHONDRIAL"/>
    <property type="match status" value="1"/>
</dbReference>
<evidence type="ECO:0000256" key="7">
    <source>
        <dbReference type="ARBA" id="ARBA00022827"/>
    </source>
</evidence>
<organism evidence="12 13">
    <name type="scientific">Pseudomonas meliae</name>
    <dbReference type="NCBI Taxonomy" id="86176"/>
    <lineage>
        <taxon>Bacteria</taxon>
        <taxon>Pseudomonadati</taxon>
        <taxon>Pseudomonadota</taxon>
        <taxon>Gammaproteobacteria</taxon>
        <taxon>Pseudomonadales</taxon>
        <taxon>Pseudomonadaceae</taxon>
        <taxon>Pseudomonas</taxon>
    </lineage>
</organism>
<gene>
    <name evidence="9" type="primary">mqo</name>
    <name evidence="12" type="ORF">ALO64_01932</name>
</gene>
<keyword evidence="7 9" id="KW-0274">FAD</keyword>
<keyword evidence="8 9" id="KW-0560">Oxidoreductase</keyword>
<evidence type="ECO:0000256" key="1">
    <source>
        <dbReference type="ARBA" id="ARBA00001139"/>
    </source>
</evidence>
<keyword evidence="5 9" id="KW-0816">Tricarboxylic acid cycle</keyword>
<dbReference type="GO" id="GO:0008924">
    <property type="term" value="F:L-malate dehydrogenase (quinone) activity"/>
    <property type="evidence" value="ECO:0007669"/>
    <property type="project" value="UniProtKB-UniRule"/>
</dbReference>
<comment type="cofactor">
    <cofactor evidence="2 9">
        <name>FAD</name>
        <dbReference type="ChEBI" id="CHEBI:57692"/>
    </cofactor>
</comment>
<feature type="region of interest" description="Disordered" evidence="10">
    <location>
        <begin position="518"/>
        <end position="551"/>
    </location>
</feature>
<dbReference type="NCBIfam" id="NF003605">
    <property type="entry name" value="PRK05257.1-4"/>
    <property type="match status" value="1"/>
</dbReference>
<reference evidence="12 13" key="1">
    <citation type="submission" date="2015-09" db="EMBL/GenBank/DDBJ databases">
        <title>Genome announcement of multiple Pseudomonas syringae strains.</title>
        <authorList>
            <person name="Thakur S."/>
            <person name="Wang P.W."/>
            <person name="Gong Y."/>
            <person name="Weir B.S."/>
            <person name="Guttman D.S."/>
        </authorList>
    </citation>
    <scope>NUCLEOTIDE SEQUENCE [LARGE SCALE GENOMIC DNA]</scope>
    <source>
        <strain evidence="12 13">ICMP6289</strain>
    </source>
</reference>
<evidence type="ECO:0000256" key="10">
    <source>
        <dbReference type="SAM" id="MobiDB-lite"/>
    </source>
</evidence>
<accession>A0A0P9XH46</accession>
<name>A0A0P9XH46_9PSED</name>
<protein>
    <recommendedName>
        <fullName evidence="9">Probable malate:quinone oxidoreductase</fullName>
        <ecNumber evidence="9">1.1.5.4</ecNumber>
    </recommendedName>
    <alternativeName>
        <fullName evidence="9">MQO</fullName>
    </alternativeName>
    <alternativeName>
        <fullName evidence="9">Malate dehydrogenase [quinone]</fullName>
    </alternativeName>
</protein>
<evidence type="ECO:0000256" key="2">
    <source>
        <dbReference type="ARBA" id="ARBA00001974"/>
    </source>
</evidence>
<evidence type="ECO:0000256" key="9">
    <source>
        <dbReference type="HAMAP-Rule" id="MF_00212"/>
    </source>
</evidence>
<dbReference type="NCBIfam" id="NF009875">
    <property type="entry name" value="PRK13339.1"/>
    <property type="match status" value="1"/>
</dbReference>
<keyword evidence="11" id="KW-0732">Signal</keyword>
<evidence type="ECO:0000256" key="11">
    <source>
        <dbReference type="SAM" id="SignalP"/>
    </source>
</evidence>
<comment type="pathway">
    <text evidence="3 9">Carbohydrate metabolism; tricarboxylic acid cycle; oxaloacetate from (S)-malate (quinone route): step 1/1.</text>
</comment>
<dbReference type="HAMAP" id="MF_00212">
    <property type="entry name" value="MQO"/>
    <property type="match status" value="1"/>
</dbReference>
<dbReference type="NCBIfam" id="NF003611">
    <property type="entry name" value="PRK05257.3-2"/>
    <property type="match status" value="1"/>
</dbReference>
<dbReference type="SUPFAM" id="SSF51905">
    <property type="entry name" value="FAD/NAD(P)-binding domain"/>
    <property type="match status" value="1"/>
</dbReference>
<dbReference type="Proteomes" id="UP000050455">
    <property type="component" value="Unassembled WGS sequence"/>
</dbReference>
<dbReference type="PATRIC" id="fig|86176.4.peg.2108"/>
<keyword evidence="6 9" id="KW-0285">Flavoprotein</keyword>
<keyword evidence="13" id="KW-1185">Reference proteome</keyword>
<evidence type="ECO:0000256" key="4">
    <source>
        <dbReference type="ARBA" id="ARBA00006389"/>
    </source>
</evidence>
<dbReference type="EMBL" id="LJQT01000052">
    <property type="protein sequence ID" value="KPX94748.1"/>
    <property type="molecule type" value="Genomic_DNA"/>
</dbReference>
<dbReference type="InterPro" id="IPR006231">
    <property type="entry name" value="MQO"/>
</dbReference>
<feature type="signal peptide" evidence="11">
    <location>
        <begin position="1"/>
        <end position="27"/>
    </location>
</feature>
<dbReference type="GO" id="GO:0006099">
    <property type="term" value="P:tricarboxylic acid cycle"/>
    <property type="evidence" value="ECO:0007669"/>
    <property type="project" value="UniProtKB-UniRule"/>
</dbReference>
<evidence type="ECO:0000313" key="13">
    <source>
        <dbReference type="Proteomes" id="UP000050455"/>
    </source>
</evidence>
<comment type="similarity">
    <text evidence="4 9">Belongs to the MQO family.</text>
</comment>
<dbReference type="EC" id="1.1.5.4" evidence="9"/>